<gene>
    <name evidence="2" type="ORF">GCM10007857_90210</name>
</gene>
<organism evidence="2 3">
    <name type="scientific">Bradyrhizobium iriomotense</name>
    <dbReference type="NCBI Taxonomy" id="441950"/>
    <lineage>
        <taxon>Bacteria</taxon>
        <taxon>Pseudomonadati</taxon>
        <taxon>Pseudomonadota</taxon>
        <taxon>Alphaproteobacteria</taxon>
        <taxon>Hyphomicrobiales</taxon>
        <taxon>Nitrobacteraceae</taxon>
        <taxon>Bradyrhizobium</taxon>
    </lineage>
</organism>
<dbReference type="EMBL" id="BSOW01000081">
    <property type="protein sequence ID" value="GLR92297.1"/>
    <property type="molecule type" value="Genomic_DNA"/>
</dbReference>
<feature type="domain" description="Resolvase/invertase-type recombinase catalytic" evidence="1">
    <location>
        <begin position="1"/>
        <end position="28"/>
    </location>
</feature>
<evidence type="ECO:0000313" key="2">
    <source>
        <dbReference type="EMBL" id="GLR92297.1"/>
    </source>
</evidence>
<proteinExistence type="predicted"/>
<dbReference type="InterPro" id="IPR006119">
    <property type="entry name" value="Resolv_N"/>
</dbReference>
<comment type="caution">
    <text evidence="2">The sequence shown here is derived from an EMBL/GenBank/DDBJ whole genome shotgun (WGS) entry which is preliminary data.</text>
</comment>
<accession>A0ABQ6BJ97</accession>
<evidence type="ECO:0000259" key="1">
    <source>
        <dbReference type="PROSITE" id="PS51736"/>
    </source>
</evidence>
<reference evidence="3" key="1">
    <citation type="journal article" date="2019" name="Int. J. Syst. Evol. Microbiol.">
        <title>The Global Catalogue of Microorganisms (GCM) 10K type strain sequencing project: providing services to taxonomists for standard genome sequencing and annotation.</title>
        <authorList>
            <consortium name="The Broad Institute Genomics Platform"/>
            <consortium name="The Broad Institute Genome Sequencing Center for Infectious Disease"/>
            <person name="Wu L."/>
            <person name="Ma J."/>
        </authorList>
    </citation>
    <scope>NUCLEOTIDE SEQUENCE [LARGE SCALE GENOMIC DNA]</scope>
    <source>
        <strain evidence="3">NBRC 102520</strain>
    </source>
</reference>
<evidence type="ECO:0000313" key="3">
    <source>
        <dbReference type="Proteomes" id="UP001156905"/>
    </source>
</evidence>
<name>A0ABQ6BJ97_9BRAD</name>
<dbReference type="Proteomes" id="UP001156905">
    <property type="component" value="Unassembled WGS sequence"/>
</dbReference>
<keyword evidence="3" id="KW-1185">Reference proteome</keyword>
<dbReference type="PROSITE" id="PS51736">
    <property type="entry name" value="RECOMBINASES_3"/>
    <property type="match status" value="1"/>
</dbReference>
<protein>
    <recommendedName>
        <fullName evidence="1">Resolvase/invertase-type recombinase catalytic domain-containing protein</fullName>
    </recommendedName>
</protein>
<sequence length="69" mass="7804">MKGTFSELELLILRQRSQEALRLIAVRGDLHTSVAIGYVRSADDRLELDPDKRVREALHLVSRVTSSQS</sequence>